<dbReference type="PANTHER" id="PTHR33336:SF15">
    <property type="entry name" value="ABM DOMAIN-CONTAINING PROTEIN"/>
    <property type="match status" value="1"/>
</dbReference>
<dbReference type="AlphaFoldDB" id="A0A7J0BNA2"/>
<evidence type="ECO:0000313" key="3">
    <source>
        <dbReference type="Proteomes" id="UP000503840"/>
    </source>
</evidence>
<accession>A0A7J0BNA2</accession>
<dbReference type="GO" id="GO:0004497">
    <property type="term" value="F:monooxygenase activity"/>
    <property type="evidence" value="ECO:0007669"/>
    <property type="project" value="UniProtKB-KW"/>
</dbReference>
<dbReference type="Pfam" id="PF03992">
    <property type="entry name" value="ABM"/>
    <property type="match status" value="1"/>
</dbReference>
<keyword evidence="2" id="KW-0560">Oxidoreductase</keyword>
<dbReference type="EMBL" id="BLVO01000013">
    <property type="protein sequence ID" value="GFM34494.1"/>
    <property type="molecule type" value="Genomic_DNA"/>
</dbReference>
<evidence type="ECO:0000313" key="2">
    <source>
        <dbReference type="EMBL" id="GFM34494.1"/>
    </source>
</evidence>
<dbReference type="RefSeq" id="WP_174406083.1">
    <property type="nucleotide sequence ID" value="NZ_BLVO01000013.1"/>
</dbReference>
<comment type="caution">
    <text evidence="2">The sequence shown here is derived from an EMBL/GenBank/DDBJ whole genome shotgun (WGS) entry which is preliminary data.</text>
</comment>
<name>A0A7J0BNA2_9BACT</name>
<dbReference type="InterPro" id="IPR007138">
    <property type="entry name" value="ABM_dom"/>
</dbReference>
<dbReference type="SUPFAM" id="SSF54909">
    <property type="entry name" value="Dimeric alpha+beta barrel"/>
    <property type="match status" value="1"/>
</dbReference>
<evidence type="ECO:0000259" key="1">
    <source>
        <dbReference type="PROSITE" id="PS51725"/>
    </source>
</evidence>
<dbReference type="Gene3D" id="3.30.70.100">
    <property type="match status" value="1"/>
</dbReference>
<keyword evidence="3" id="KW-1185">Reference proteome</keyword>
<feature type="domain" description="ABM" evidence="1">
    <location>
        <begin position="5"/>
        <end position="93"/>
    </location>
</feature>
<dbReference type="InterPro" id="IPR050744">
    <property type="entry name" value="AI-2_Isomerase_LsrG"/>
</dbReference>
<keyword evidence="2" id="KW-0503">Monooxygenase</keyword>
<dbReference type="PANTHER" id="PTHR33336">
    <property type="entry name" value="QUINOL MONOOXYGENASE YGIN-RELATED"/>
    <property type="match status" value="1"/>
</dbReference>
<reference evidence="2 3" key="1">
    <citation type="submission" date="2020-05" db="EMBL/GenBank/DDBJ databases">
        <title>Draft genome sequence of Desulfovibrio sp. strain HN2T.</title>
        <authorList>
            <person name="Ueno A."/>
            <person name="Tamazawa S."/>
            <person name="Tamamura S."/>
            <person name="Murakami T."/>
            <person name="Kiyama T."/>
            <person name="Inomata H."/>
            <person name="Amano Y."/>
            <person name="Miyakawa K."/>
            <person name="Tamaki H."/>
            <person name="Naganuma T."/>
            <person name="Kaneko K."/>
        </authorList>
    </citation>
    <scope>NUCLEOTIDE SEQUENCE [LARGE SCALE GENOMIC DNA]</scope>
    <source>
        <strain evidence="2 3">HN2</strain>
    </source>
</reference>
<protein>
    <submittedName>
        <fullName evidence="2">Antibiotic biosynthesis monooxygenase</fullName>
    </submittedName>
</protein>
<sequence length="98" mass="11469">MTDHVFVSAVFVARQEKLEALGEAIAAVVDATRSEQGCLRYDPHCCQDDACRYFFYEEWESQKHLDDHMTTPHFRTFIESMKELLAEAPEVKVWKQTR</sequence>
<proteinExistence type="predicted"/>
<dbReference type="Proteomes" id="UP000503840">
    <property type="component" value="Unassembled WGS sequence"/>
</dbReference>
<organism evidence="2 3">
    <name type="scientific">Desulfovibrio subterraneus</name>
    <dbReference type="NCBI Taxonomy" id="2718620"/>
    <lineage>
        <taxon>Bacteria</taxon>
        <taxon>Pseudomonadati</taxon>
        <taxon>Thermodesulfobacteriota</taxon>
        <taxon>Desulfovibrionia</taxon>
        <taxon>Desulfovibrionales</taxon>
        <taxon>Desulfovibrionaceae</taxon>
        <taxon>Desulfovibrio</taxon>
    </lineage>
</organism>
<dbReference type="PROSITE" id="PS51725">
    <property type="entry name" value="ABM"/>
    <property type="match status" value="1"/>
</dbReference>
<dbReference type="InterPro" id="IPR011008">
    <property type="entry name" value="Dimeric_a/b-barrel"/>
</dbReference>
<gene>
    <name evidence="2" type="ORF">DSM101010T_28590</name>
</gene>